<dbReference type="PATRIC" id="fig|1423730.4.peg.1856"/>
<dbReference type="AlphaFoldDB" id="A0A0R2F418"/>
<gene>
    <name evidence="1" type="ORF">FC75_GL001781</name>
</gene>
<evidence type="ECO:0000313" key="2">
    <source>
        <dbReference type="Proteomes" id="UP000050865"/>
    </source>
</evidence>
<protein>
    <submittedName>
        <fullName evidence="1">Uncharacterized protein</fullName>
    </submittedName>
</protein>
<sequence length="121" mass="13560">MSLTKSRLLYAALMLVTLVVAVALGGNASRLGMLLWVMWLLLSASYNKQRLRALDQKLDEIWRLADAQGLTAADLKQYTPQYGTLDLKMTRPGRRQFYPSMKATDKLLAALREQAQTAADD</sequence>
<organism evidence="1 2">
    <name type="scientific">Lacticaseibacillus camelliae DSM 22697 = JCM 13995</name>
    <dbReference type="NCBI Taxonomy" id="1423730"/>
    <lineage>
        <taxon>Bacteria</taxon>
        <taxon>Bacillati</taxon>
        <taxon>Bacillota</taxon>
        <taxon>Bacilli</taxon>
        <taxon>Lactobacillales</taxon>
        <taxon>Lactobacillaceae</taxon>
        <taxon>Lacticaseibacillus</taxon>
    </lineage>
</organism>
<evidence type="ECO:0000313" key="1">
    <source>
        <dbReference type="EMBL" id="KRN22502.1"/>
    </source>
</evidence>
<dbReference type="STRING" id="1423730.FC75_GL001781"/>
<dbReference type="EMBL" id="AYZJ01000032">
    <property type="protein sequence ID" value="KRN22502.1"/>
    <property type="molecule type" value="Genomic_DNA"/>
</dbReference>
<keyword evidence="2" id="KW-1185">Reference proteome</keyword>
<dbReference type="RefSeq" id="WP_054664107.1">
    <property type="nucleotide sequence ID" value="NZ_AYZJ01000032.1"/>
</dbReference>
<reference evidence="1 2" key="1">
    <citation type="journal article" date="2015" name="Genome Announc.">
        <title>Expanding the biotechnology potential of lactobacilli through comparative genomics of 213 strains and associated genera.</title>
        <authorList>
            <person name="Sun Z."/>
            <person name="Harris H.M."/>
            <person name="McCann A."/>
            <person name="Guo C."/>
            <person name="Argimon S."/>
            <person name="Zhang W."/>
            <person name="Yang X."/>
            <person name="Jeffery I.B."/>
            <person name="Cooney J.C."/>
            <person name="Kagawa T.F."/>
            <person name="Liu W."/>
            <person name="Song Y."/>
            <person name="Salvetti E."/>
            <person name="Wrobel A."/>
            <person name="Rasinkangas P."/>
            <person name="Parkhill J."/>
            <person name="Rea M.C."/>
            <person name="O'Sullivan O."/>
            <person name="Ritari J."/>
            <person name="Douillard F.P."/>
            <person name="Paul Ross R."/>
            <person name="Yang R."/>
            <person name="Briner A.E."/>
            <person name="Felis G.E."/>
            <person name="de Vos W.M."/>
            <person name="Barrangou R."/>
            <person name="Klaenhammer T.R."/>
            <person name="Caufield P.W."/>
            <person name="Cui Y."/>
            <person name="Zhang H."/>
            <person name="O'Toole P.W."/>
        </authorList>
    </citation>
    <scope>NUCLEOTIDE SEQUENCE [LARGE SCALE GENOMIC DNA]</scope>
    <source>
        <strain evidence="1 2">DSM 22697</strain>
    </source>
</reference>
<name>A0A0R2F418_9LACO</name>
<dbReference type="OrthoDB" id="2294492at2"/>
<comment type="caution">
    <text evidence="1">The sequence shown here is derived from an EMBL/GenBank/DDBJ whole genome shotgun (WGS) entry which is preliminary data.</text>
</comment>
<accession>A0A0R2F418</accession>
<dbReference type="Proteomes" id="UP000050865">
    <property type="component" value="Unassembled WGS sequence"/>
</dbReference>
<proteinExistence type="predicted"/>